<proteinExistence type="inferred from homology"/>
<dbReference type="HOGENOM" id="CLU_060351_0_0_1"/>
<evidence type="ECO:0000256" key="1">
    <source>
        <dbReference type="ARBA" id="ARBA00004123"/>
    </source>
</evidence>
<dbReference type="GO" id="GO:0005634">
    <property type="term" value="C:nucleus"/>
    <property type="evidence" value="ECO:0007669"/>
    <property type="project" value="UniProtKB-SubCell"/>
</dbReference>
<dbReference type="CDD" id="cd11692">
    <property type="entry name" value="HRI1_N_like"/>
    <property type="match status" value="1"/>
</dbReference>
<reference evidence="7 8" key="1">
    <citation type="journal article" date="2008" name="PLoS Genet.">
        <title>Genomic islands in the pathogenic filamentous fungus Aspergillus fumigatus.</title>
        <authorList>
            <person name="Fedorova N.D."/>
            <person name="Khaldi N."/>
            <person name="Joardar V.S."/>
            <person name="Maiti R."/>
            <person name="Amedeo P."/>
            <person name="Anderson M.J."/>
            <person name="Crabtree J."/>
            <person name="Silva J.C."/>
            <person name="Badger J.H."/>
            <person name="Albarraq A."/>
            <person name="Angiuoli S."/>
            <person name="Bussey H."/>
            <person name="Bowyer P."/>
            <person name="Cotty P.J."/>
            <person name="Dyer P.S."/>
            <person name="Egan A."/>
            <person name="Galens K."/>
            <person name="Fraser-Liggett C.M."/>
            <person name="Haas B.J."/>
            <person name="Inman J.M."/>
            <person name="Kent R."/>
            <person name="Lemieux S."/>
            <person name="Malavazi I."/>
            <person name="Orvis J."/>
            <person name="Roemer T."/>
            <person name="Ronning C.M."/>
            <person name="Sundaram J.P."/>
            <person name="Sutton G."/>
            <person name="Turner G."/>
            <person name="Venter J.C."/>
            <person name="White O.R."/>
            <person name="Whitty B.R."/>
            <person name="Youngman P."/>
            <person name="Wolfe K.H."/>
            <person name="Goldman G.H."/>
            <person name="Wortman J.R."/>
            <person name="Jiang B."/>
            <person name="Denning D.W."/>
            <person name="Nierman W.C."/>
        </authorList>
    </citation>
    <scope>NUCLEOTIDE SEQUENCE [LARGE SCALE GENOMIC DNA]</scope>
    <source>
        <strain evidence="8">ATCC 1007 / CBS 513.65 / DSM 816 / NCTC 3887 / NRRL 1</strain>
    </source>
</reference>
<dbReference type="VEuPathDB" id="FungiDB:ACLA_043590"/>
<gene>
    <name evidence="7" type="ORF">ACLA_043590</name>
</gene>
<dbReference type="GO" id="GO:0005737">
    <property type="term" value="C:cytoplasm"/>
    <property type="evidence" value="ECO:0007669"/>
    <property type="project" value="UniProtKB-SubCell"/>
</dbReference>
<evidence type="ECO:0000256" key="6">
    <source>
        <dbReference type="ARBA" id="ARBA00023242"/>
    </source>
</evidence>
<dbReference type="Pfam" id="PF16815">
    <property type="entry name" value="HRI1"/>
    <property type="match status" value="1"/>
</dbReference>
<protein>
    <recommendedName>
        <fullName evidence="4">Protein HRI1</fullName>
    </recommendedName>
</protein>
<evidence type="ECO:0000256" key="5">
    <source>
        <dbReference type="ARBA" id="ARBA00022490"/>
    </source>
</evidence>
<dbReference type="Gene3D" id="2.40.128.320">
    <property type="entry name" value="Protein HRI1, N-terminal domain"/>
    <property type="match status" value="1"/>
</dbReference>
<evidence type="ECO:0000256" key="2">
    <source>
        <dbReference type="ARBA" id="ARBA00004496"/>
    </source>
</evidence>
<keyword evidence="5" id="KW-0963">Cytoplasm</keyword>
<evidence type="ECO:0000256" key="3">
    <source>
        <dbReference type="ARBA" id="ARBA00005229"/>
    </source>
</evidence>
<sequence length="254" mass="28438">MTSNTHPTPQGSLSTRISLRWLPGPAFENTDTFVMSLTGWYVDLRVDKASGRLDWAIAGRRIVESTDPLRVRFTHEIDSRGSFADADCGTFTALDDGDELEVGKMARVDLPGCPVRAYEEVWRELPFRRGPEGEGRGVSWVLEGWEAKGEGEEGVGIRTFVARLWGSYLVLRQRQTRARSRDGRVVVTEGGEVSARREEWGLAGGWEVKYALGPEVDGLPSMRRTLADDRQWSMGEKVVIADQTYIVRAYEKIG</sequence>
<dbReference type="InterPro" id="IPR031818">
    <property type="entry name" value="Hri1"/>
</dbReference>
<comment type="similarity">
    <text evidence="3">Belongs to the HRI1 family.</text>
</comment>
<organism evidence="7 8">
    <name type="scientific">Aspergillus clavatus (strain ATCC 1007 / CBS 513.65 / DSM 816 / NCTC 3887 / NRRL 1 / QM 1276 / 107)</name>
    <dbReference type="NCBI Taxonomy" id="344612"/>
    <lineage>
        <taxon>Eukaryota</taxon>
        <taxon>Fungi</taxon>
        <taxon>Dikarya</taxon>
        <taxon>Ascomycota</taxon>
        <taxon>Pezizomycotina</taxon>
        <taxon>Eurotiomycetes</taxon>
        <taxon>Eurotiomycetidae</taxon>
        <taxon>Eurotiales</taxon>
        <taxon>Aspergillaceae</taxon>
        <taxon>Aspergillus</taxon>
        <taxon>Aspergillus subgen. Fumigati</taxon>
    </lineage>
</organism>
<evidence type="ECO:0000256" key="4">
    <source>
        <dbReference type="ARBA" id="ARBA00017063"/>
    </source>
</evidence>
<accession>A1C8K2</accession>
<dbReference type="eggNOG" id="ENOG502S8D9">
    <property type="taxonomic scope" value="Eukaryota"/>
</dbReference>
<evidence type="ECO:0000313" key="7">
    <source>
        <dbReference type="EMBL" id="EAW13639.1"/>
    </source>
</evidence>
<dbReference type="InterPro" id="IPR038744">
    <property type="entry name" value="Hri1_N"/>
</dbReference>
<evidence type="ECO:0000313" key="8">
    <source>
        <dbReference type="Proteomes" id="UP000006701"/>
    </source>
</evidence>
<dbReference type="AlphaFoldDB" id="A1C8K2"/>
<comment type="subcellular location">
    <subcellularLocation>
        <location evidence="2">Cytoplasm</location>
    </subcellularLocation>
    <subcellularLocation>
        <location evidence="1">Nucleus</location>
    </subcellularLocation>
</comment>
<dbReference type="Proteomes" id="UP000006701">
    <property type="component" value="Unassembled WGS sequence"/>
</dbReference>
<keyword evidence="8" id="KW-1185">Reference proteome</keyword>
<keyword evidence="6" id="KW-0539">Nucleus</keyword>
<dbReference type="KEGG" id="act:ACLA_043590"/>
<name>A1C8K2_ASPCL</name>
<dbReference type="InterPro" id="IPR043047">
    <property type="entry name" value="Hri1_N_sf"/>
</dbReference>
<dbReference type="CDD" id="cd11693">
    <property type="entry name" value="HRI1_C_like"/>
    <property type="match status" value="1"/>
</dbReference>
<dbReference type="EMBL" id="DS027046">
    <property type="protein sequence ID" value="EAW13639.1"/>
    <property type="molecule type" value="Genomic_DNA"/>
</dbReference>
<dbReference type="OMA" id="FTHAIDS"/>
<dbReference type="OrthoDB" id="4045395at2759"/>
<dbReference type="GeneID" id="4707258"/>
<dbReference type="RefSeq" id="XP_001275065.1">
    <property type="nucleotide sequence ID" value="XM_001275064.1"/>
</dbReference>